<dbReference type="AlphaFoldDB" id="W9RXT5"/>
<dbReference type="Proteomes" id="UP000030645">
    <property type="component" value="Unassembled WGS sequence"/>
</dbReference>
<gene>
    <name evidence="1" type="ORF">L484_021623</name>
</gene>
<evidence type="ECO:0000313" key="2">
    <source>
        <dbReference type="Proteomes" id="UP000030645"/>
    </source>
</evidence>
<name>W9RXT5_9ROSA</name>
<protein>
    <submittedName>
        <fullName evidence="1">Uncharacterized protein</fullName>
    </submittedName>
</protein>
<evidence type="ECO:0000313" key="1">
    <source>
        <dbReference type="EMBL" id="EXC16966.1"/>
    </source>
</evidence>
<sequence>MSLDDALELSVSSGIVGVSPGVPGVSPPVPSLPKAGVVVVGVVEVGLFVDAVVGVLPPAVL</sequence>
<accession>W9RXT5</accession>
<dbReference type="EMBL" id="KE345804">
    <property type="protein sequence ID" value="EXC16966.1"/>
    <property type="molecule type" value="Genomic_DNA"/>
</dbReference>
<reference evidence="2" key="1">
    <citation type="submission" date="2013-01" db="EMBL/GenBank/DDBJ databases">
        <title>Draft Genome Sequence of a Mulberry Tree, Morus notabilis C.K. Schneid.</title>
        <authorList>
            <person name="He N."/>
            <person name="Zhao S."/>
        </authorList>
    </citation>
    <scope>NUCLEOTIDE SEQUENCE</scope>
</reference>
<proteinExistence type="predicted"/>
<keyword evidence="2" id="KW-1185">Reference proteome</keyword>
<organism evidence="1 2">
    <name type="scientific">Morus notabilis</name>
    <dbReference type="NCBI Taxonomy" id="981085"/>
    <lineage>
        <taxon>Eukaryota</taxon>
        <taxon>Viridiplantae</taxon>
        <taxon>Streptophyta</taxon>
        <taxon>Embryophyta</taxon>
        <taxon>Tracheophyta</taxon>
        <taxon>Spermatophyta</taxon>
        <taxon>Magnoliopsida</taxon>
        <taxon>eudicotyledons</taxon>
        <taxon>Gunneridae</taxon>
        <taxon>Pentapetalae</taxon>
        <taxon>rosids</taxon>
        <taxon>fabids</taxon>
        <taxon>Rosales</taxon>
        <taxon>Moraceae</taxon>
        <taxon>Moreae</taxon>
        <taxon>Morus</taxon>
    </lineage>
</organism>